<evidence type="ECO:0000256" key="1">
    <source>
        <dbReference type="SAM" id="MobiDB-lite"/>
    </source>
</evidence>
<dbReference type="KEGG" id="lck:HN018_17365"/>
<keyword evidence="3" id="KW-1185">Reference proteome</keyword>
<dbReference type="RefSeq" id="WP_171832906.1">
    <property type="nucleotide sequence ID" value="NZ_CP053708.1"/>
</dbReference>
<dbReference type="AlphaFoldDB" id="A0A6M8HTG2"/>
<feature type="region of interest" description="Disordered" evidence="1">
    <location>
        <begin position="288"/>
        <end position="315"/>
    </location>
</feature>
<sequence>MPIWPVSFVDGSVQVADADGAFYPITMSGAPVPDFNAGWSARGLQTGLPPFHILELVHADHPGTYWMLDSALDFRSNAANLLAGAQRDLFLQHVGPLVQNLFDEAVKAPHAAVPSASQSFEGFLPENVHNLIAAVVPTTPGRPDVVSVASLGEVGTGYTHAGFTFPAAHVEQILQSPPASSPQISVPSPLDGTALASQERLELPGHTAFRFLDRESGLVFYLLVGEGSGDRHLYVPSASIVLTSGPATTAHDPLTLLLVYYATNTNRAVMLPEAEGLEPGLVHIVPPPRTGLDEPPARTPEPARAAAPAASRDDERVLQTAYATRAAVAEPLSASPRTPPPVAPVRTASPEASLSPPASSQNWWQRLLGLGNN</sequence>
<name>A0A6M8HTG2_9PROT</name>
<feature type="region of interest" description="Disordered" evidence="1">
    <location>
        <begin position="328"/>
        <end position="361"/>
    </location>
</feature>
<accession>A0A6M8HTG2</accession>
<feature type="compositionally biased region" description="Low complexity" evidence="1">
    <location>
        <begin position="344"/>
        <end position="360"/>
    </location>
</feature>
<proteinExistence type="predicted"/>
<dbReference type="EMBL" id="CP053708">
    <property type="protein sequence ID" value="QKE91566.1"/>
    <property type="molecule type" value="Genomic_DNA"/>
</dbReference>
<gene>
    <name evidence="2" type="ORF">HN018_17365</name>
</gene>
<dbReference type="Proteomes" id="UP000500767">
    <property type="component" value="Chromosome"/>
</dbReference>
<evidence type="ECO:0000313" key="2">
    <source>
        <dbReference type="EMBL" id="QKE91566.1"/>
    </source>
</evidence>
<reference evidence="2 3" key="1">
    <citation type="journal article" date="2014" name="World J. Microbiol. Biotechnol.">
        <title>Biodiversity and physiological characteristics of Antarctic and Arctic lichens-associated bacteria.</title>
        <authorList>
            <person name="Lee Y.M."/>
            <person name="Kim E.H."/>
            <person name="Lee H.K."/>
            <person name="Hong S.G."/>
        </authorList>
    </citation>
    <scope>NUCLEOTIDE SEQUENCE [LARGE SCALE GENOMIC DNA]</scope>
    <source>
        <strain evidence="2 3">PAMC 26569</strain>
    </source>
</reference>
<organism evidence="2 3">
    <name type="scientific">Lichenicola cladoniae</name>
    <dbReference type="NCBI Taxonomy" id="1484109"/>
    <lineage>
        <taxon>Bacteria</taxon>
        <taxon>Pseudomonadati</taxon>
        <taxon>Pseudomonadota</taxon>
        <taxon>Alphaproteobacteria</taxon>
        <taxon>Acetobacterales</taxon>
        <taxon>Acetobacteraceae</taxon>
        <taxon>Lichenicola</taxon>
    </lineage>
</organism>
<evidence type="ECO:0000313" key="3">
    <source>
        <dbReference type="Proteomes" id="UP000500767"/>
    </source>
</evidence>
<protein>
    <submittedName>
        <fullName evidence="2">Uncharacterized protein</fullName>
    </submittedName>
</protein>
<feature type="compositionally biased region" description="Low complexity" evidence="1">
    <location>
        <begin position="300"/>
        <end position="310"/>
    </location>
</feature>